<protein>
    <submittedName>
        <fullName evidence="2">Uncharacterized protein</fullName>
    </submittedName>
</protein>
<organism evidence="2">
    <name type="scientific">Streptomyces sp. NBC_00003</name>
    <dbReference type="NCBI Taxonomy" id="2903608"/>
    <lineage>
        <taxon>Bacteria</taxon>
        <taxon>Bacillati</taxon>
        <taxon>Actinomycetota</taxon>
        <taxon>Actinomycetes</taxon>
        <taxon>Kitasatosporales</taxon>
        <taxon>Streptomycetaceae</taxon>
        <taxon>Streptomyces</taxon>
    </lineage>
</organism>
<dbReference type="EMBL" id="CP108318">
    <property type="protein sequence ID" value="WTW66204.1"/>
    <property type="molecule type" value="Genomic_DNA"/>
</dbReference>
<evidence type="ECO:0000313" key="2">
    <source>
        <dbReference type="EMBL" id="WTW66204.1"/>
    </source>
</evidence>
<evidence type="ECO:0000256" key="1">
    <source>
        <dbReference type="SAM" id="MobiDB-lite"/>
    </source>
</evidence>
<proteinExistence type="predicted"/>
<accession>A0AAU2VGE1</accession>
<name>A0AAU2VGE1_9ACTN</name>
<sequence length="176" mass="18912">MDDFNRMSKLQYLAKNRFQGPYYHSAFFDEIGNFYIIDPQGMVYQRDLTASTVRAPITGDRVPEAKAPISVITGAGNGEVVDAAEGVVTTRTSAMPRTRTTPPPTAPGSTPMWTTTSTSARARPSNPTSIAPSTPTASPPTTTALETGSSTHRTACHRRPIRRYEGAVNAPLPTGE</sequence>
<feature type="region of interest" description="Disordered" evidence="1">
    <location>
        <begin position="92"/>
        <end position="176"/>
    </location>
</feature>
<gene>
    <name evidence="2" type="ORF">OG549_39405</name>
</gene>
<feature type="compositionally biased region" description="Low complexity" evidence="1">
    <location>
        <begin position="107"/>
        <end position="144"/>
    </location>
</feature>
<dbReference type="AlphaFoldDB" id="A0AAU2VGE1"/>
<reference evidence="2" key="1">
    <citation type="submission" date="2022-10" db="EMBL/GenBank/DDBJ databases">
        <title>The complete genomes of actinobacterial strains from the NBC collection.</title>
        <authorList>
            <person name="Joergensen T.S."/>
            <person name="Alvarez Arevalo M."/>
            <person name="Sterndorff E.B."/>
            <person name="Faurdal D."/>
            <person name="Vuksanovic O."/>
            <person name="Mourched A.-S."/>
            <person name="Charusanti P."/>
            <person name="Shaw S."/>
            <person name="Blin K."/>
            <person name="Weber T."/>
        </authorList>
    </citation>
    <scope>NUCLEOTIDE SEQUENCE</scope>
    <source>
        <strain evidence="2">NBC_00003</strain>
    </source>
</reference>